<evidence type="ECO:0000256" key="6">
    <source>
        <dbReference type="ARBA" id="ARBA00022598"/>
    </source>
</evidence>
<sequence length="652" mass="74533">MAEKNFYITTPIYYVNDVPHIGHAYTTIAADVLNRWHKSGGEDSYFLTGTDEHGQKIQTAAEKRGMTPLELCDEVVQNFKRLWKVLNIDNDDFIRTTQPRHERVVQEIFRRLMASGDIYKGEYEGWYCVPCETYVPEAQMGDSQTCPDCHRPLIKMTEETYFFRLSKFAEPLLKFYEEHPDAIMPKKRYNEVVSFIRGGLRDQSISRTTLKWGIPLPGDEAHVIYVWFDALINYLSALDFPQEGGKWQVYWPIARHLVGKDIIRFHCVIWPAMLMALGLNPPVRVFAHGWWTVDGEKMSKSFGNVVDPFEMVDVYGIDPFRYFLLREVPFGHDGDFSEAALVQRINSDLANDLGNLLSRSLQMIEKYRGGKLPASYSATELDDEIKAMGEKTFAESSTLMDDFAFDDTLKCLWAFVGRANKYIDETEPWRLGREGDVDRLDAVLRTLWESLRLSAVLVAPFMPDTGAKIWSQLGLAGGPLECGRANWKWGELPGAVKVDRSGILFPRIDVEKWKKEKETRDLAKRAKADPAAFFKYADKKPQIEYDDFAKLDLRVALVEKVEVVPKADKLYILHLDLGNEKRAIVSSIRDFYKPEELEGKKIVVLCNLKPAKFRGVQSDGMLLAAESPETRREVLTLLTVMDDSIPTGSRIS</sequence>
<dbReference type="Proteomes" id="UP000027665">
    <property type="component" value="Unassembled WGS sequence"/>
</dbReference>
<keyword evidence="10 13" id="KW-0648">Protein biosynthesis</keyword>
<dbReference type="NCBIfam" id="TIGR00399">
    <property type="entry name" value="metG_C_term"/>
    <property type="match status" value="1"/>
</dbReference>
<dbReference type="CDD" id="cd02800">
    <property type="entry name" value="tRNA_bind_EcMetRS_like"/>
    <property type="match status" value="1"/>
</dbReference>
<feature type="short sequence motif" description="'HIGH' region" evidence="13">
    <location>
        <begin position="13"/>
        <end position="23"/>
    </location>
</feature>
<dbReference type="InterPro" id="IPR014729">
    <property type="entry name" value="Rossmann-like_a/b/a_fold"/>
</dbReference>
<dbReference type="CDD" id="cd07957">
    <property type="entry name" value="Anticodon_Ia_Met"/>
    <property type="match status" value="1"/>
</dbReference>
<dbReference type="Pfam" id="PF19303">
    <property type="entry name" value="Anticodon_3"/>
    <property type="match status" value="1"/>
</dbReference>
<dbReference type="InterPro" id="IPR041872">
    <property type="entry name" value="Anticodon_Met"/>
</dbReference>
<dbReference type="GO" id="GO:0005524">
    <property type="term" value="F:ATP binding"/>
    <property type="evidence" value="ECO:0007669"/>
    <property type="project" value="UniProtKB-UniRule"/>
</dbReference>
<dbReference type="GO" id="GO:0006431">
    <property type="term" value="P:methionyl-tRNA aminoacylation"/>
    <property type="evidence" value="ECO:0007669"/>
    <property type="project" value="UniProtKB-UniRule"/>
</dbReference>
<dbReference type="GeneID" id="90983343"/>
<comment type="caution">
    <text evidence="15">The sequence shown here is derived from an EMBL/GenBank/DDBJ whole genome shotgun (WGS) entry which is preliminary data.</text>
</comment>
<evidence type="ECO:0000256" key="2">
    <source>
        <dbReference type="ARBA" id="ARBA00004496"/>
    </source>
</evidence>
<evidence type="ECO:0000256" key="4">
    <source>
        <dbReference type="ARBA" id="ARBA00022490"/>
    </source>
</evidence>
<dbReference type="RefSeq" id="WP_037975567.1">
    <property type="nucleotide sequence ID" value="NZ_JMKI01000026.1"/>
</dbReference>
<feature type="binding site" evidence="13">
    <location>
        <position position="146"/>
    </location>
    <ligand>
        <name>Zn(2+)</name>
        <dbReference type="ChEBI" id="CHEBI:29105"/>
    </ligand>
</feature>
<reference evidence="15 16" key="1">
    <citation type="submission" date="2014-04" db="EMBL/GenBank/DDBJ databases">
        <title>Draft Genome Sequence of Synergistes jonesii.</title>
        <authorList>
            <person name="Coil D.A."/>
            <person name="Eisen J.A."/>
            <person name="Holland-Moritz H.E."/>
        </authorList>
    </citation>
    <scope>NUCLEOTIDE SEQUENCE [LARGE SCALE GENOMIC DNA]</scope>
    <source>
        <strain evidence="15 16">78-1</strain>
    </source>
</reference>
<comment type="function">
    <text evidence="1 13">Is required not only for elongation of protein synthesis but also for the initiation of all mRNA translation through initiator tRNA(fMet) aminoacylation.</text>
</comment>
<evidence type="ECO:0000256" key="11">
    <source>
        <dbReference type="ARBA" id="ARBA00023146"/>
    </source>
</evidence>
<dbReference type="HAMAP" id="MF_01228">
    <property type="entry name" value="Met_tRNA_synth_type2"/>
    <property type="match status" value="1"/>
</dbReference>
<comment type="cofactor">
    <cofactor evidence="13">
        <name>Zn(2+)</name>
        <dbReference type="ChEBI" id="CHEBI:29105"/>
    </cofactor>
    <text evidence="13">Binds 1 zinc ion per subunit.</text>
</comment>
<organism evidence="15 16">
    <name type="scientific">Synergistes jonesii</name>
    <dbReference type="NCBI Taxonomy" id="2754"/>
    <lineage>
        <taxon>Bacteria</taxon>
        <taxon>Thermotogati</taxon>
        <taxon>Synergistota</taxon>
        <taxon>Synergistia</taxon>
        <taxon>Synergistales</taxon>
        <taxon>Synergistaceae</taxon>
        <taxon>Synergistes</taxon>
    </lineage>
</organism>
<evidence type="ECO:0000313" key="15">
    <source>
        <dbReference type="EMBL" id="KEJ92471.1"/>
    </source>
</evidence>
<feature type="binding site" evidence="13">
    <location>
        <position position="128"/>
    </location>
    <ligand>
        <name>Zn(2+)</name>
        <dbReference type="ChEBI" id="CHEBI:29105"/>
    </ligand>
</feature>
<dbReference type="FunFam" id="2.170.220.10:FF:000002">
    <property type="entry name" value="Methionine--tRNA ligase"/>
    <property type="match status" value="1"/>
</dbReference>
<gene>
    <name evidence="13" type="primary">metG</name>
    <name evidence="15" type="ORF">EH55_03125</name>
</gene>
<dbReference type="InterPro" id="IPR002547">
    <property type="entry name" value="tRNA-bd_dom"/>
</dbReference>
<proteinExistence type="inferred from homology"/>
<dbReference type="FunFam" id="1.10.730.10:FF:000026">
    <property type="entry name" value="Methionine--tRNA ligase"/>
    <property type="match status" value="1"/>
</dbReference>
<evidence type="ECO:0000256" key="12">
    <source>
        <dbReference type="ARBA" id="ARBA00047364"/>
    </source>
</evidence>
<dbReference type="GO" id="GO:0000049">
    <property type="term" value="F:tRNA binding"/>
    <property type="evidence" value="ECO:0007669"/>
    <property type="project" value="UniProtKB-UniRule"/>
</dbReference>
<accession>A0A073ISN2</accession>
<dbReference type="InterPro" id="IPR004495">
    <property type="entry name" value="Met-tRNA-synth_bsu_C"/>
</dbReference>
<comment type="caution">
    <text evidence="13">Lacks conserved residue(s) required for the propagation of feature annotation.</text>
</comment>
<dbReference type="AlphaFoldDB" id="A0A073ISN2"/>
<evidence type="ECO:0000256" key="7">
    <source>
        <dbReference type="ARBA" id="ARBA00022741"/>
    </source>
</evidence>
<dbReference type="OrthoDB" id="9810191at2"/>
<comment type="subcellular location">
    <subcellularLocation>
        <location evidence="2 13">Cytoplasm</location>
    </subcellularLocation>
</comment>
<keyword evidence="13" id="KW-0862">Zinc</keyword>
<feature type="binding site" evidence="13">
    <location>
        <position position="149"/>
    </location>
    <ligand>
        <name>Zn(2+)</name>
        <dbReference type="ChEBI" id="CHEBI:29105"/>
    </ligand>
</feature>
<keyword evidence="8 13" id="KW-0067">ATP-binding</keyword>
<dbReference type="NCBIfam" id="NF008900">
    <property type="entry name" value="PRK12267.1"/>
    <property type="match status" value="1"/>
</dbReference>
<dbReference type="eggNOG" id="COG0143">
    <property type="taxonomic scope" value="Bacteria"/>
</dbReference>
<dbReference type="InterPro" id="IPR014758">
    <property type="entry name" value="Met-tRNA_synth"/>
</dbReference>
<dbReference type="Gene3D" id="2.40.50.140">
    <property type="entry name" value="Nucleic acid-binding proteins"/>
    <property type="match status" value="1"/>
</dbReference>
<dbReference type="Gene3D" id="1.10.730.10">
    <property type="entry name" value="Isoleucyl-tRNA Synthetase, Domain 1"/>
    <property type="match status" value="1"/>
</dbReference>
<dbReference type="PANTHER" id="PTHR43326">
    <property type="entry name" value="METHIONYL-TRNA SYNTHETASE"/>
    <property type="match status" value="1"/>
</dbReference>
<keyword evidence="5 13" id="KW-0820">tRNA-binding</keyword>
<dbReference type="PROSITE" id="PS50886">
    <property type="entry name" value="TRBD"/>
    <property type="match status" value="1"/>
</dbReference>
<keyword evidence="7 13" id="KW-0547">Nucleotide-binding</keyword>
<evidence type="ECO:0000313" key="16">
    <source>
        <dbReference type="Proteomes" id="UP000027665"/>
    </source>
</evidence>
<evidence type="ECO:0000256" key="1">
    <source>
        <dbReference type="ARBA" id="ARBA00003314"/>
    </source>
</evidence>
<dbReference type="Gene3D" id="2.170.220.10">
    <property type="match status" value="1"/>
</dbReference>
<dbReference type="FunFam" id="2.40.50.140:FF:000042">
    <property type="entry name" value="Methionine--tRNA ligase"/>
    <property type="match status" value="1"/>
</dbReference>
<comment type="subunit">
    <text evidence="3 13">Homodimer.</text>
</comment>
<name>A0A073ISN2_9BACT</name>
<keyword evidence="16" id="KW-1185">Reference proteome</keyword>
<dbReference type="GO" id="GO:0046872">
    <property type="term" value="F:metal ion binding"/>
    <property type="evidence" value="ECO:0007669"/>
    <property type="project" value="UniProtKB-KW"/>
</dbReference>
<dbReference type="Pfam" id="PF09334">
    <property type="entry name" value="tRNA-synt_1g"/>
    <property type="match status" value="2"/>
</dbReference>
<dbReference type="InterPro" id="IPR012340">
    <property type="entry name" value="NA-bd_OB-fold"/>
</dbReference>
<feature type="short sequence motif" description="'KMSKS' region" evidence="13">
    <location>
        <begin position="297"/>
        <end position="301"/>
    </location>
</feature>
<dbReference type="PRINTS" id="PR01041">
    <property type="entry name" value="TRNASYNTHMET"/>
</dbReference>
<dbReference type="NCBIfam" id="TIGR00398">
    <property type="entry name" value="metG"/>
    <property type="match status" value="1"/>
</dbReference>
<keyword evidence="11 13" id="KW-0030">Aminoacyl-tRNA synthetase</keyword>
<evidence type="ECO:0000256" key="5">
    <source>
        <dbReference type="ARBA" id="ARBA00022555"/>
    </source>
</evidence>
<keyword evidence="4 13" id="KW-0963">Cytoplasm</keyword>
<dbReference type="SUPFAM" id="SSF47323">
    <property type="entry name" value="Anticodon-binding domain of a subclass of class I aminoacyl-tRNA synthetases"/>
    <property type="match status" value="1"/>
</dbReference>
<comment type="similarity">
    <text evidence="13">Belongs to the class-I aminoacyl-tRNA synthetase family. MetG type 2A subfamily.</text>
</comment>
<keyword evidence="13" id="KW-0479">Metal-binding</keyword>
<dbReference type="PATRIC" id="fig|2754.20.peg.752"/>
<evidence type="ECO:0000256" key="8">
    <source>
        <dbReference type="ARBA" id="ARBA00022840"/>
    </source>
</evidence>
<comment type="catalytic activity">
    <reaction evidence="12 13">
        <text>tRNA(Met) + L-methionine + ATP = L-methionyl-tRNA(Met) + AMP + diphosphate</text>
        <dbReference type="Rhea" id="RHEA:13481"/>
        <dbReference type="Rhea" id="RHEA-COMP:9667"/>
        <dbReference type="Rhea" id="RHEA-COMP:9698"/>
        <dbReference type="ChEBI" id="CHEBI:30616"/>
        <dbReference type="ChEBI" id="CHEBI:33019"/>
        <dbReference type="ChEBI" id="CHEBI:57844"/>
        <dbReference type="ChEBI" id="CHEBI:78442"/>
        <dbReference type="ChEBI" id="CHEBI:78530"/>
        <dbReference type="ChEBI" id="CHEBI:456215"/>
        <dbReference type="EC" id="6.1.1.10"/>
    </reaction>
</comment>
<dbReference type="Pfam" id="PF01588">
    <property type="entry name" value="tRNA_bind"/>
    <property type="match status" value="1"/>
</dbReference>
<dbReference type="InterPro" id="IPR023457">
    <property type="entry name" value="Met-tRNA_synth_2"/>
</dbReference>
<dbReference type="CDD" id="cd00814">
    <property type="entry name" value="MetRS_core"/>
    <property type="match status" value="1"/>
</dbReference>
<dbReference type="GO" id="GO:0005737">
    <property type="term" value="C:cytoplasm"/>
    <property type="evidence" value="ECO:0007669"/>
    <property type="project" value="UniProtKB-SubCell"/>
</dbReference>
<evidence type="ECO:0000259" key="14">
    <source>
        <dbReference type="PROSITE" id="PS50886"/>
    </source>
</evidence>
<dbReference type="SUPFAM" id="SSF52374">
    <property type="entry name" value="Nucleotidylyl transferase"/>
    <property type="match status" value="1"/>
</dbReference>
<dbReference type="PANTHER" id="PTHR43326:SF1">
    <property type="entry name" value="METHIONINE--TRNA LIGASE, MITOCHONDRIAL"/>
    <property type="match status" value="1"/>
</dbReference>
<evidence type="ECO:0000256" key="3">
    <source>
        <dbReference type="ARBA" id="ARBA00011738"/>
    </source>
</evidence>
<feature type="domain" description="TRNA-binding" evidence="14">
    <location>
        <begin position="547"/>
        <end position="652"/>
    </location>
</feature>
<protein>
    <recommendedName>
        <fullName evidence="13">Methionine--tRNA ligase</fullName>
        <ecNumber evidence="13">6.1.1.10</ecNumber>
    </recommendedName>
    <alternativeName>
        <fullName evidence="13">Methionyl-tRNA synthetase</fullName>
        <shortName evidence="13">MetRS</shortName>
    </alternativeName>
</protein>
<dbReference type="EC" id="6.1.1.10" evidence="13"/>
<keyword evidence="9 13" id="KW-0694">RNA-binding</keyword>
<evidence type="ECO:0000256" key="10">
    <source>
        <dbReference type="ARBA" id="ARBA00022917"/>
    </source>
</evidence>
<dbReference type="InterPro" id="IPR015413">
    <property type="entry name" value="Methionyl/Leucyl_tRNA_Synth"/>
</dbReference>
<keyword evidence="6 13" id="KW-0436">Ligase</keyword>
<dbReference type="EMBL" id="JMKI01000026">
    <property type="protein sequence ID" value="KEJ92471.1"/>
    <property type="molecule type" value="Genomic_DNA"/>
</dbReference>
<dbReference type="GO" id="GO:0004825">
    <property type="term" value="F:methionine-tRNA ligase activity"/>
    <property type="evidence" value="ECO:0007669"/>
    <property type="project" value="UniProtKB-UniRule"/>
</dbReference>
<evidence type="ECO:0000256" key="9">
    <source>
        <dbReference type="ARBA" id="ARBA00022884"/>
    </source>
</evidence>
<dbReference type="InterPro" id="IPR033911">
    <property type="entry name" value="MetRS_core"/>
</dbReference>
<dbReference type="InterPro" id="IPR009080">
    <property type="entry name" value="tRNAsynth_Ia_anticodon-bd"/>
</dbReference>
<dbReference type="SUPFAM" id="SSF50249">
    <property type="entry name" value="Nucleic acid-binding proteins"/>
    <property type="match status" value="1"/>
</dbReference>
<feature type="binding site" evidence="13">
    <location>
        <position position="131"/>
    </location>
    <ligand>
        <name>Zn(2+)</name>
        <dbReference type="ChEBI" id="CHEBI:29105"/>
    </ligand>
</feature>
<evidence type="ECO:0000256" key="13">
    <source>
        <dbReference type="HAMAP-Rule" id="MF_01228"/>
    </source>
</evidence>
<dbReference type="Gene3D" id="3.40.50.620">
    <property type="entry name" value="HUPs"/>
    <property type="match status" value="1"/>
</dbReference>
<dbReference type="STRING" id="2754.EH55_03125"/>